<dbReference type="Gramene" id="OB11G22960.1">
    <property type="protein sequence ID" value="OB11G22960.1"/>
    <property type="gene ID" value="OB11G22960"/>
</dbReference>
<sequence length="87" mass="9717">MEMVYSEILQTEDPVFVVNQIWKLAALCTTEEVDERPTMEQLAKHLGVLRRFWKKRRAEDVGASTGYCTEVEAAAAVGISGDEATEP</sequence>
<name>J3N910_ORYBR</name>
<reference evidence="1" key="2">
    <citation type="submission" date="2013-04" db="UniProtKB">
        <authorList>
            <consortium name="EnsemblPlants"/>
        </authorList>
    </citation>
    <scope>IDENTIFICATION</scope>
</reference>
<evidence type="ECO:0000313" key="1">
    <source>
        <dbReference type="EnsemblPlants" id="OB11G22960.1"/>
    </source>
</evidence>
<dbReference type="AlphaFoldDB" id="J3N910"/>
<dbReference type="EnsemblPlants" id="OB11G22960.1">
    <property type="protein sequence ID" value="OB11G22960.1"/>
    <property type="gene ID" value="OB11G22960"/>
</dbReference>
<keyword evidence="2" id="KW-1185">Reference proteome</keyword>
<accession>J3N910</accession>
<protein>
    <submittedName>
        <fullName evidence="1">Uncharacterized protein</fullName>
    </submittedName>
</protein>
<dbReference type="HOGENOM" id="CLU_2486976_0_0_1"/>
<proteinExistence type="predicted"/>
<dbReference type="InterPro" id="IPR011009">
    <property type="entry name" value="Kinase-like_dom_sf"/>
</dbReference>
<dbReference type="SUPFAM" id="SSF56112">
    <property type="entry name" value="Protein kinase-like (PK-like)"/>
    <property type="match status" value="1"/>
</dbReference>
<reference evidence="1" key="1">
    <citation type="journal article" date="2013" name="Nat. Commun.">
        <title>Whole-genome sequencing of Oryza brachyantha reveals mechanisms underlying Oryza genome evolution.</title>
        <authorList>
            <person name="Chen J."/>
            <person name="Huang Q."/>
            <person name="Gao D."/>
            <person name="Wang J."/>
            <person name="Lang Y."/>
            <person name="Liu T."/>
            <person name="Li B."/>
            <person name="Bai Z."/>
            <person name="Luis Goicoechea J."/>
            <person name="Liang C."/>
            <person name="Chen C."/>
            <person name="Zhang W."/>
            <person name="Sun S."/>
            <person name="Liao Y."/>
            <person name="Zhang X."/>
            <person name="Yang L."/>
            <person name="Song C."/>
            <person name="Wang M."/>
            <person name="Shi J."/>
            <person name="Liu G."/>
            <person name="Liu J."/>
            <person name="Zhou H."/>
            <person name="Zhou W."/>
            <person name="Yu Q."/>
            <person name="An N."/>
            <person name="Chen Y."/>
            <person name="Cai Q."/>
            <person name="Wang B."/>
            <person name="Liu B."/>
            <person name="Min J."/>
            <person name="Huang Y."/>
            <person name="Wu H."/>
            <person name="Li Z."/>
            <person name="Zhang Y."/>
            <person name="Yin Y."/>
            <person name="Song W."/>
            <person name="Jiang J."/>
            <person name="Jackson S.A."/>
            <person name="Wing R.A."/>
            <person name="Wang J."/>
            <person name="Chen M."/>
        </authorList>
    </citation>
    <scope>NUCLEOTIDE SEQUENCE [LARGE SCALE GENOMIC DNA]</scope>
    <source>
        <strain evidence="1">cv. IRGC 101232</strain>
    </source>
</reference>
<evidence type="ECO:0000313" key="2">
    <source>
        <dbReference type="Proteomes" id="UP000006038"/>
    </source>
</evidence>
<dbReference type="Proteomes" id="UP000006038">
    <property type="component" value="Chromosome 11"/>
</dbReference>
<organism evidence="1">
    <name type="scientific">Oryza brachyantha</name>
    <name type="common">malo sina</name>
    <dbReference type="NCBI Taxonomy" id="4533"/>
    <lineage>
        <taxon>Eukaryota</taxon>
        <taxon>Viridiplantae</taxon>
        <taxon>Streptophyta</taxon>
        <taxon>Embryophyta</taxon>
        <taxon>Tracheophyta</taxon>
        <taxon>Spermatophyta</taxon>
        <taxon>Magnoliopsida</taxon>
        <taxon>Liliopsida</taxon>
        <taxon>Poales</taxon>
        <taxon>Poaceae</taxon>
        <taxon>BOP clade</taxon>
        <taxon>Oryzoideae</taxon>
        <taxon>Oryzeae</taxon>
        <taxon>Oryzinae</taxon>
        <taxon>Oryza</taxon>
    </lineage>
</organism>